<evidence type="ECO:0000256" key="4">
    <source>
        <dbReference type="ARBA" id="ARBA00023040"/>
    </source>
</evidence>
<feature type="transmembrane region" description="Helical" evidence="9">
    <location>
        <begin position="246"/>
        <end position="266"/>
    </location>
</feature>
<name>A0A9D3Y1D0_DREPO</name>
<keyword evidence="6" id="KW-0675">Receptor</keyword>
<evidence type="ECO:0000256" key="3">
    <source>
        <dbReference type="ARBA" id="ARBA00022989"/>
    </source>
</evidence>
<dbReference type="EMBL" id="JAIWYP010000078">
    <property type="protein sequence ID" value="KAH3690105.1"/>
    <property type="molecule type" value="Genomic_DNA"/>
</dbReference>
<evidence type="ECO:0000313" key="12">
    <source>
        <dbReference type="Proteomes" id="UP000828390"/>
    </source>
</evidence>
<dbReference type="PRINTS" id="PR00237">
    <property type="entry name" value="GPCRRHODOPSN"/>
</dbReference>
<dbReference type="InterPro" id="IPR000276">
    <property type="entry name" value="GPCR_Rhodpsn"/>
</dbReference>
<feature type="domain" description="G-protein coupled receptors family 1 profile" evidence="10">
    <location>
        <begin position="46"/>
        <end position="302"/>
    </location>
</feature>
<accession>A0A9D3Y1D0</accession>
<dbReference type="PROSITE" id="PS50262">
    <property type="entry name" value="G_PROTEIN_RECEP_F1_2"/>
    <property type="match status" value="1"/>
</dbReference>
<evidence type="ECO:0000256" key="1">
    <source>
        <dbReference type="ARBA" id="ARBA00004141"/>
    </source>
</evidence>
<reference evidence="11" key="2">
    <citation type="submission" date="2020-11" db="EMBL/GenBank/DDBJ databases">
        <authorList>
            <person name="McCartney M.A."/>
            <person name="Auch B."/>
            <person name="Kono T."/>
            <person name="Mallez S."/>
            <person name="Becker A."/>
            <person name="Gohl D.M."/>
            <person name="Silverstein K.A.T."/>
            <person name="Koren S."/>
            <person name="Bechman K.B."/>
            <person name="Herman A."/>
            <person name="Abrahante J.E."/>
            <person name="Garbe J."/>
        </authorList>
    </citation>
    <scope>NUCLEOTIDE SEQUENCE</scope>
    <source>
        <strain evidence="11">Duluth1</strain>
        <tissue evidence="11">Whole animal</tissue>
    </source>
</reference>
<feature type="region of interest" description="Disordered" evidence="8">
    <location>
        <begin position="336"/>
        <end position="357"/>
    </location>
</feature>
<feature type="transmembrane region" description="Helical" evidence="9">
    <location>
        <begin position="144"/>
        <end position="167"/>
    </location>
</feature>
<evidence type="ECO:0000256" key="7">
    <source>
        <dbReference type="ARBA" id="ARBA00023224"/>
    </source>
</evidence>
<keyword evidence="4" id="KW-0297">G-protein coupled receptor</keyword>
<dbReference type="InterPro" id="IPR050125">
    <property type="entry name" value="GPCR_opsins"/>
</dbReference>
<dbReference type="GO" id="GO:0004930">
    <property type="term" value="F:G protein-coupled receptor activity"/>
    <property type="evidence" value="ECO:0007669"/>
    <property type="project" value="UniProtKB-KW"/>
</dbReference>
<feature type="transmembrane region" description="Helical" evidence="9">
    <location>
        <begin position="193"/>
        <end position="216"/>
    </location>
</feature>
<evidence type="ECO:0000259" key="10">
    <source>
        <dbReference type="PROSITE" id="PS50262"/>
    </source>
</evidence>
<evidence type="ECO:0000256" key="5">
    <source>
        <dbReference type="ARBA" id="ARBA00023136"/>
    </source>
</evidence>
<dbReference type="PANTHER" id="PTHR24240">
    <property type="entry name" value="OPSIN"/>
    <property type="match status" value="1"/>
</dbReference>
<feature type="transmembrane region" description="Helical" evidence="9">
    <location>
        <begin position="31"/>
        <end position="54"/>
    </location>
</feature>
<comment type="caution">
    <text evidence="11">The sequence shown here is derived from an EMBL/GenBank/DDBJ whole genome shotgun (WGS) entry which is preliminary data.</text>
</comment>
<proteinExistence type="predicted"/>
<keyword evidence="7" id="KW-0807">Transducer</keyword>
<feature type="transmembrane region" description="Helical" evidence="9">
    <location>
        <begin position="97"/>
        <end position="123"/>
    </location>
</feature>
<dbReference type="GO" id="GO:0016020">
    <property type="term" value="C:membrane"/>
    <property type="evidence" value="ECO:0007669"/>
    <property type="project" value="UniProtKB-SubCell"/>
</dbReference>
<keyword evidence="2 9" id="KW-0812">Transmembrane</keyword>
<protein>
    <recommendedName>
        <fullName evidence="10">G-protein coupled receptors family 1 profile domain-containing protein</fullName>
    </recommendedName>
</protein>
<dbReference type="Pfam" id="PF00001">
    <property type="entry name" value="7tm_1"/>
    <property type="match status" value="1"/>
</dbReference>
<dbReference type="InterPro" id="IPR017452">
    <property type="entry name" value="GPCR_Rhodpsn_7TM"/>
</dbReference>
<evidence type="ECO:0000256" key="8">
    <source>
        <dbReference type="SAM" id="MobiDB-lite"/>
    </source>
</evidence>
<reference evidence="11" key="1">
    <citation type="journal article" date="2019" name="bioRxiv">
        <title>The Genome of the Zebra Mussel, Dreissena polymorpha: A Resource for Invasive Species Research.</title>
        <authorList>
            <person name="McCartney M.A."/>
            <person name="Auch B."/>
            <person name="Kono T."/>
            <person name="Mallez S."/>
            <person name="Zhang Y."/>
            <person name="Obille A."/>
            <person name="Becker A."/>
            <person name="Abrahante J.E."/>
            <person name="Garbe J."/>
            <person name="Badalamenti J.P."/>
            <person name="Herman A."/>
            <person name="Mangelson H."/>
            <person name="Liachko I."/>
            <person name="Sullivan S."/>
            <person name="Sone E.D."/>
            <person name="Koren S."/>
            <person name="Silverstein K.A.T."/>
            <person name="Beckman K.B."/>
            <person name="Gohl D.M."/>
        </authorList>
    </citation>
    <scope>NUCLEOTIDE SEQUENCE</scope>
    <source>
        <strain evidence="11">Duluth1</strain>
        <tissue evidence="11">Whole animal</tissue>
    </source>
</reference>
<dbReference type="Gene3D" id="1.20.1070.10">
    <property type="entry name" value="Rhodopsin 7-helix transmembrane proteins"/>
    <property type="match status" value="1"/>
</dbReference>
<dbReference type="CDD" id="cd14969">
    <property type="entry name" value="7tmA_Opsins_type2_animals"/>
    <property type="match status" value="1"/>
</dbReference>
<evidence type="ECO:0000256" key="9">
    <source>
        <dbReference type="SAM" id="Phobius"/>
    </source>
</evidence>
<feature type="transmembrane region" description="Helical" evidence="9">
    <location>
        <begin position="66"/>
        <end position="85"/>
    </location>
</feature>
<dbReference type="Proteomes" id="UP000828390">
    <property type="component" value="Unassembled WGS sequence"/>
</dbReference>
<keyword evidence="12" id="KW-1185">Reference proteome</keyword>
<keyword evidence="5 9" id="KW-0472">Membrane</keyword>
<sequence>MSHSNTTEDVRSGLSALDIQRLNYPKWAHQIVGGVLVLIGCFGFVENVLVIYTFTKNKHLLSPTNIFILGVAIGDLCMCCLGHPLESASAINGAWFAGDAACVLVGFVVYLFGLSQLYLLSAVSIDRYIVITKPLLTPKITTKVACASVAGCFGIALIWAVCPLIGWSSYGLEASGVFCGLHWNDVSVSNTSYVITITIFCFFFPLGIMIFCYYHVFMTVKSLNSSSVWDMNSRMARKNLKLERRILKSCVIMCGIYWIVWTPYAVVSFVQVFGDPDSVPLWMAELPAAVAKSQVVWNPIIYVGTNKKFMVAFYQSLPCSRLRDWIKVQVKEIVSEDSKPDDMPGQTTPKLQASQPAASTINLPSTYKVAPTIVCTTEI</sequence>
<organism evidence="11 12">
    <name type="scientific">Dreissena polymorpha</name>
    <name type="common">Zebra mussel</name>
    <name type="synonym">Mytilus polymorpha</name>
    <dbReference type="NCBI Taxonomy" id="45954"/>
    <lineage>
        <taxon>Eukaryota</taxon>
        <taxon>Metazoa</taxon>
        <taxon>Spiralia</taxon>
        <taxon>Lophotrochozoa</taxon>
        <taxon>Mollusca</taxon>
        <taxon>Bivalvia</taxon>
        <taxon>Autobranchia</taxon>
        <taxon>Heteroconchia</taxon>
        <taxon>Euheterodonta</taxon>
        <taxon>Imparidentia</taxon>
        <taxon>Neoheterodontei</taxon>
        <taxon>Myida</taxon>
        <taxon>Dreissenoidea</taxon>
        <taxon>Dreissenidae</taxon>
        <taxon>Dreissena</taxon>
    </lineage>
</organism>
<evidence type="ECO:0000313" key="11">
    <source>
        <dbReference type="EMBL" id="KAH3690105.1"/>
    </source>
</evidence>
<dbReference type="SUPFAM" id="SSF81321">
    <property type="entry name" value="Family A G protein-coupled receptor-like"/>
    <property type="match status" value="1"/>
</dbReference>
<keyword evidence="3 9" id="KW-1133">Transmembrane helix</keyword>
<gene>
    <name evidence="11" type="ORF">DPMN_193726</name>
</gene>
<evidence type="ECO:0000256" key="2">
    <source>
        <dbReference type="ARBA" id="ARBA00022692"/>
    </source>
</evidence>
<feature type="compositionally biased region" description="Polar residues" evidence="8">
    <location>
        <begin position="345"/>
        <end position="357"/>
    </location>
</feature>
<dbReference type="AlphaFoldDB" id="A0A9D3Y1D0"/>
<comment type="subcellular location">
    <subcellularLocation>
        <location evidence="1">Membrane</location>
        <topology evidence="1">Multi-pass membrane protein</topology>
    </subcellularLocation>
</comment>
<evidence type="ECO:0000256" key="6">
    <source>
        <dbReference type="ARBA" id="ARBA00023170"/>
    </source>
</evidence>